<proteinExistence type="predicted"/>
<dbReference type="GO" id="GO:0060392">
    <property type="term" value="P:negative regulation of SMAD protein signal transduction"/>
    <property type="evidence" value="ECO:0007669"/>
    <property type="project" value="Ensembl"/>
</dbReference>
<feature type="compositionally biased region" description="Low complexity" evidence="1">
    <location>
        <begin position="44"/>
        <end position="55"/>
    </location>
</feature>
<gene>
    <name evidence="2" type="primary">SKI</name>
</gene>
<dbReference type="AlphaFoldDB" id="A0A8C5RFB5"/>
<dbReference type="GO" id="GO:0140297">
    <property type="term" value="F:DNA-binding transcription factor binding"/>
    <property type="evidence" value="ECO:0007669"/>
    <property type="project" value="Ensembl"/>
</dbReference>
<dbReference type="GO" id="GO:0014902">
    <property type="term" value="P:myotube differentiation"/>
    <property type="evidence" value="ECO:0007669"/>
    <property type="project" value="Ensembl"/>
</dbReference>
<dbReference type="InterPro" id="IPR023216">
    <property type="entry name" value="Tscrpt_reg_SKI_SnoN"/>
</dbReference>
<dbReference type="GO" id="GO:0005813">
    <property type="term" value="C:centrosome"/>
    <property type="evidence" value="ECO:0007669"/>
    <property type="project" value="Ensembl"/>
</dbReference>
<dbReference type="PANTHER" id="PTHR10005:SF15">
    <property type="entry name" value="SKI ONCOGENE"/>
    <property type="match status" value="1"/>
</dbReference>
<dbReference type="GO" id="GO:0001227">
    <property type="term" value="F:DNA-binding transcription repressor activity, RNA polymerase II-specific"/>
    <property type="evidence" value="ECO:0007669"/>
    <property type="project" value="Ensembl"/>
</dbReference>
<dbReference type="GO" id="GO:0042802">
    <property type="term" value="F:identical protein binding"/>
    <property type="evidence" value="ECO:0007669"/>
    <property type="project" value="Ensembl"/>
</dbReference>
<dbReference type="GO" id="GO:0005667">
    <property type="term" value="C:transcription regulator complex"/>
    <property type="evidence" value="ECO:0007669"/>
    <property type="project" value="TreeGrafter"/>
</dbReference>
<feature type="compositionally biased region" description="Polar residues" evidence="1">
    <location>
        <begin position="210"/>
        <end position="222"/>
    </location>
</feature>
<dbReference type="GO" id="GO:0019901">
    <property type="term" value="F:protein kinase binding"/>
    <property type="evidence" value="ECO:0007669"/>
    <property type="project" value="Ensembl"/>
</dbReference>
<dbReference type="GO" id="GO:0045668">
    <property type="term" value="P:negative regulation of osteoblast differentiation"/>
    <property type="evidence" value="ECO:0007669"/>
    <property type="project" value="Ensembl"/>
</dbReference>
<feature type="region of interest" description="Disordered" evidence="1">
    <location>
        <begin position="1"/>
        <end position="58"/>
    </location>
</feature>
<sequence>MELRFSNRLKHLLSKVPSDPPLPKKPKTDDALQSPLLGDKEKQSSWLRSLSNSSSKNIGCLHPRQRLSAFRPWSPAISASEKDVSNHLPTLIRDSFYSYKSFENSVAPNVALAPPPQPKIVSNPLCPPAALRNGETLSSPPQLRKRKHVAEHPAVPELPPVAAVPTTAAPTPATEEEKESEAEIEVETREEFTSSLSSLSSPSFTSSSSAKDMNSPSLQVQPATSNAIFEVSSHAEPHNGPNGLEAELEHLRQALDGGLDTKEAKEKFLHEVVKMRVKQEEKLNAALQAKRSLHQELEFLRVAKKEKLREATEAKRNLRKEIERLRAENEKKMKEANESRIRLKRELEQARQVRVCDKGCEAGRLRAKYSAQIEDLQVKLQHAEADREQLRADLLHEREARENLEKAVKELQEQLWSKHNDLPNSVHTPKDPEN</sequence>
<dbReference type="GO" id="GO:0005737">
    <property type="term" value="C:cytoplasm"/>
    <property type="evidence" value="ECO:0007669"/>
    <property type="project" value="TreeGrafter"/>
</dbReference>
<name>A0A8C5RFB5_LATLA</name>
<dbReference type="GO" id="GO:0016605">
    <property type="term" value="C:PML body"/>
    <property type="evidence" value="ECO:0007669"/>
    <property type="project" value="Ensembl"/>
</dbReference>
<dbReference type="PANTHER" id="PTHR10005">
    <property type="entry name" value="SKI ONCOGENE-RELATED"/>
    <property type="match status" value="1"/>
</dbReference>
<dbReference type="GO" id="GO:0046332">
    <property type="term" value="F:SMAD binding"/>
    <property type="evidence" value="ECO:0007669"/>
    <property type="project" value="Ensembl"/>
</dbReference>
<dbReference type="GO" id="GO:0030512">
    <property type="term" value="P:negative regulation of transforming growth factor beta receptor signaling pathway"/>
    <property type="evidence" value="ECO:0007669"/>
    <property type="project" value="Ensembl"/>
</dbReference>
<dbReference type="GO" id="GO:0032926">
    <property type="term" value="P:negative regulation of activin receptor signaling pathway"/>
    <property type="evidence" value="ECO:0007669"/>
    <property type="project" value="Ensembl"/>
</dbReference>
<organism evidence="2 3">
    <name type="scientific">Laticauda laticaudata</name>
    <name type="common">Blue-ringed sea krait</name>
    <name type="synonym">Blue-lipped sea krait</name>
    <dbReference type="NCBI Taxonomy" id="8630"/>
    <lineage>
        <taxon>Eukaryota</taxon>
        <taxon>Metazoa</taxon>
        <taxon>Chordata</taxon>
        <taxon>Craniata</taxon>
        <taxon>Vertebrata</taxon>
        <taxon>Euteleostomi</taxon>
        <taxon>Lepidosauria</taxon>
        <taxon>Squamata</taxon>
        <taxon>Bifurcata</taxon>
        <taxon>Unidentata</taxon>
        <taxon>Episquamata</taxon>
        <taxon>Toxicofera</taxon>
        <taxon>Serpentes</taxon>
        <taxon>Colubroidea</taxon>
        <taxon>Elapidae</taxon>
        <taxon>Laticaudinae</taxon>
        <taxon>Laticauda</taxon>
    </lineage>
</organism>
<evidence type="ECO:0000256" key="1">
    <source>
        <dbReference type="SAM" id="MobiDB-lite"/>
    </source>
</evidence>
<dbReference type="GO" id="GO:0030514">
    <property type="term" value="P:negative regulation of BMP signaling pathway"/>
    <property type="evidence" value="ECO:0007669"/>
    <property type="project" value="Ensembl"/>
</dbReference>
<evidence type="ECO:0000313" key="3">
    <source>
        <dbReference type="Proteomes" id="UP000694406"/>
    </source>
</evidence>
<reference evidence="2" key="2">
    <citation type="submission" date="2025-09" db="UniProtKB">
        <authorList>
            <consortium name="Ensembl"/>
        </authorList>
    </citation>
    <scope>IDENTIFICATION</scope>
</reference>
<reference evidence="2" key="1">
    <citation type="submission" date="2025-08" db="UniProtKB">
        <authorList>
            <consortium name="Ensembl"/>
        </authorList>
    </citation>
    <scope>IDENTIFICATION</scope>
</reference>
<dbReference type="GO" id="GO:0019904">
    <property type="term" value="F:protein domain specific binding"/>
    <property type="evidence" value="ECO:0007669"/>
    <property type="project" value="Ensembl"/>
</dbReference>
<feature type="compositionally biased region" description="Low complexity" evidence="1">
    <location>
        <begin position="193"/>
        <end position="209"/>
    </location>
</feature>
<dbReference type="Proteomes" id="UP000694406">
    <property type="component" value="Unplaced"/>
</dbReference>
<keyword evidence="3" id="KW-1185">Reference proteome</keyword>
<dbReference type="GeneTree" id="ENSGT00940000160546"/>
<feature type="region of interest" description="Disordered" evidence="1">
    <location>
        <begin position="131"/>
        <end position="222"/>
    </location>
</feature>
<feature type="compositionally biased region" description="Acidic residues" evidence="1">
    <location>
        <begin position="174"/>
        <end position="185"/>
    </location>
</feature>
<dbReference type="GO" id="GO:0008270">
    <property type="term" value="F:zinc ion binding"/>
    <property type="evidence" value="ECO:0007669"/>
    <property type="project" value="Ensembl"/>
</dbReference>
<dbReference type="GO" id="GO:0031625">
    <property type="term" value="F:ubiquitin protein ligase binding"/>
    <property type="evidence" value="ECO:0007669"/>
    <property type="project" value="Ensembl"/>
</dbReference>
<evidence type="ECO:0000313" key="2">
    <source>
        <dbReference type="Ensembl" id="ENSLLTP00000001887.1"/>
    </source>
</evidence>
<dbReference type="GO" id="GO:0010626">
    <property type="term" value="P:negative regulation of Schwann cell proliferation"/>
    <property type="evidence" value="ECO:0007669"/>
    <property type="project" value="Ensembl"/>
</dbReference>
<accession>A0A8C5RFB5</accession>
<protein>
    <submittedName>
        <fullName evidence="2">SKI proto-onco</fullName>
    </submittedName>
</protein>
<dbReference type="Ensembl" id="ENSLLTT00000001960.1">
    <property type="protein sequence ID" value="ENSLLTP00000001887.1"/>
    <property type="gene ID" value="ENSLLTG00000001463.1"/>
</dbReference>
<dbReference type="GO" id="GO:0000978">
    <property type="term" value="F:RNA polymerase II cis-regulatory region sequence-specific DNA binding"/>
    <property type="evidence" value="ECO:0007669"/>
    <property type="project" value="TreeGrafter"/>
</dbReference>
<feature type="compositionally biased region" description="Low complexity" evidence="1">
    <location>
        <begin position="152"/>
        <end position="173"/>
    </location>
</feature>
<feature type="region of interest" description="Disordered" evidence="1">
    <location>
        <begin position="415"/>
        <end position="434"/>
    </location>
</feature>